<dbReference type="InterPro" id="IPR041373">
    <property type="entry name" value="RT_RNaseH"/>
</dbReference>
<dbReference type="GO" id="GO:0008270">
    <property type="term" value="F:zinc ion binding"/>
    <property type="evidence" value="ECO:0007669"/>
    <property type="project" value="UniProtKB-KW"/>
</dbReference>
<evidence type="ECO:0000256" key="8">
    <source>
        <dbReference type="PROSITE-ProRule" id="PRU00047"/>
    </source>
</evidence>
<dbReference type="InterPro" id="IPR050951">
    <property type="entry name" value="Retrovirus_Pol_polyprotein"/>
</dbReference>
<evidence type="ECO:0000256" key="3">
    <source>
        <dbReference type="ARBA" id="ARBA00022695"/>
    </source>
</evidence>
<dbReference type="WBParaSite" id="ACRNAN_scaffold1037.g28329.t1">
    <property type="protein sequence ID" value="ACRNAN_scaffold1037.g28329.t1"/>
    <property type="gene ID" value="ACRNAN_scaffold1037.g28329"/>
</dbReference>
<dbReference type="Gene3D" id="1.10.340.70">
    <property type="match status" value="1"/>
</dbReference>
<keyword evidence="2" id="KW-0808">Transferase</keyword>
<dbReference type="InterPro" id="IPR021109">
    <property type="entry name" value="Peptidase_aspartic_dom_sf"/>
</dbReference>
<keyword evidence="12" id="KW-1185">Reference proteome</keyword>
<dbReference type="InterPro" id="IPR012337">
    <property type="entry name" value="RNaseH-like_sf"/>
</dbReference>
<dbReference type="SMART" id="SM00343">
    <property type="entry name" value="ZnF_C2HC"/>
    <property type="match status" value="2"/>
</dbReference>
<accession>A0A914CG66</accession>
<dbReference type="PROSITE" id="PS50158">
    <property type="entry name" value="ZF_CCHC"/>
    <property type="match status" value="1"/>
</dbReference>
<evidence type="ECO:0000259" key="10">
    <source>
        <dbReference type="PROSITE" id="PS50878"/>
    </source>
</evidence>
<dbReference type="Pfam" id="PF00665">
    <property type="entry name" value="rve"/>
    <property type="match status" value="1"/>
</dbReference>
<dbReference type="GO" id="GO:0042575">
    <property type="term" value="C:DNA polymerase complex"/>
    <property type="evidence" value="ECO:0007669"/>
    <property type="project" value="UniProtKB-ARBA"/>
</dbReference>
<dbReference type="EC" id="2.7.7.49" evidence="1"/>
<dbReference type="Gene3D" id="3.10.10.10">
    <property type="entry name" value="HIV Type 1 Reverse Transcriptase, subunit A, domain 1"/>
    <property type="match status" value="1"/>
</dbReference>
<keyword evidence="4" id="KW-0540">Nuclease</keyword>
<dbReference type="InterPro" id="IPR036397">
    <property type="entry name" value="RNaseH_sf"/>
</dbReference>
<dbReference type="InterPro" id="IPR043502">
    <property type="entry name" value="DNA/RNA_pol_sf"/>
</dbReference>
<dbReference type="GO" id="GO:0019899">
    <property type="term" value="F:enzyme binding"/>
    <property type="evidence" value="ECO:0007669"/>
    <property type="project" value="UniProtKB-ARBA"/>
</dbReference>
<feature type="domain" description="Reverse transcriptase" evidence="10">
    <location>
        <begin position="453"/>
        <end position="631"/>
    </location>
</feature>
<dbReference type="FunFam" id="1.10.340.70:FF:000001">
    <property type="entry name" value="Retrovirus-related Pol polyprotein from transposon gypsy-like Protein"/>
    <property type="match status" value="1"/>
</dbReference>
<evidence type="ECO:0000259" key="11">
    <source>
        <dbReference type="PROSITE" id="PS50994"/>
    </source>
</evidence>
<dbReference type="Gene3D" id="3.30.70.270">
    <property type="match status" value="2"/>
</dbReference>
<dbReference type="GO" id="GO:0015074">
    <property type="term" value="P:DNA integration"/>
    <property type="evidence" value="ECO:0007669"/>
    <property type="project" value="InterPro"/>
</dbReference>
<dbReference type="InterPro" id="IPR036875">
    <property type="entry name" value="Znf_CCHC_sf"/>
</dbReference>
<feature type="domain" description="Integrase catalytic" evidence="11">
    <location>
        <begin position="1002"/>
        <end position="1157"/>
    </location>
</feature>
<evidence type="ECO:0000256" key="1">
    <source>
        <dbReference type="ARBA" id="ARBA00012493"/>
    </source>
</evidence>
<keyword evidence="7" id="KW-0695">RNA-directed DNA polymerase</keyword>
<dbReference type="Pfam" id="PF00078">
    <property type="entry name" value="RVT_1"/>
    <property type="match status" value="1"/>
</dbReference>
<dbReference type="InterPro" id="IPR000477">
    <property type="entry name" value="RT_dom"/>
</dbReference>
<dbReference type="GO" id="GO:0004519">
    <property type="term" value="F:endonuclease activity"/>
    <property type="evidence" value="ECO:0007669"/>
    <property type="project" value="UniProtKB-KW"/>
</dbReference>
<keyword evidence="8" id="KW-0479">Metal-binding</keyword>
<organism evidence="12 13">
    <name type="scientific">Acrobeloides nanus</name>
    <dbReference type="NCBI Taxonomy" id="290746"/>
    <lineage>
        <taxon>Eukaryota</taxon>
        <taxon>Metazoa</taxon>
        <taxon>Ecdysozoa</taxon>
        <taxon>Nematoda</taxon>
        <taxon>Chromadorea</taxon>
        <taxon>Rhabditida</taxon>
        <taxon>Tylenchina</taxon>
        <taxon>Cephalobomorpha</taxon>
        <taxon>Cephaloboidea</taxon>
        <taxon>Cephalobidae</taxon>
        <taxon>Acrobeloides</taxon>
    </lineage>
</organism>
<dbReference type="PROSITE" id="PS50878">
    <property type="entry name" value="RT_POL"/>
    <property type="match status" value="1"/>
</dbReference>
<dbReference type="GO" id="GO:0003964">
    <property type="term" value="F:RNA-directed DNA polymerase activity"/>
    <property type="evidence" value="ECO:0007669"/>
    <property type="project" value="UniProtKB-KW"/>
</dbReference>
<keyword evidence="5" id="KW-0255">Endonuclease</keyword>
<evidence type="ECO:0000256" key="5">
    <source>
        <dbReference type="ARBA" id="ARBA00022759"/>
    </source>
</evidence>
<dbReference type="Gene3D" id="4.10.60.10">
    <property type="entry name" value="Zinc finger, CCHC-type"/>
    <property type="match status" value="1"/>
</dbReference>
<evidence type="ECO:0000256" key="6">
    <source>
        <dbReference type="ARBA" id="ARBA00022801"/>
    </source>
</evidence>
<dbReference type="SUPFAM" id="SSF57756">
    <property type="entry name" value="Retrovirus zinc finger-like domains"/>
    <property type="match status" value="1"/>
</dbReference>
<evidence type="ECO:0000256" key="2">
    <source>
        <dbReference type="ARBA" id="ARBA00022679"/>
    </source>
</evidence>
<dbReference type="FunFam" id="3.30.420.10:FF:000063">
    <property type="entry name" value="Retrovirus-related Pol polyprotein from transposon 297-like Protein"/>
    <property type="match status" value="1"/>
</dbReference>
<proteinExistence type="predicted"/>
<dbReference type="SUPFAM" id="SSF50630">
    <property type="entry name" value="Acid proteases"/>
    <property type="match status" value="1"/>
</dbReference>
<dbReference type="PANTHER" id="PTHR37984">
    <property type="entry name" value="PROTEIN CBG26694"/>
    <property type="match status" value="1"/>
</dbReference>
<evidence type="ECO:0000259" key="9">
    <source>
        <dbReference type="PROSITE" id="PS50158"/>
    </source>
</evidence>
<evidence type="ECO:0000313" key="12">
    <source>
        <dbReference type="Proteomes" id="UP000887540"/>
    </source>
</evidence>
<sequence>MSKLENLPMLEDADDYQDWRIQFEAFLKCGVEDTQHTAVLVRCLSRSILRDLRARIHPVNVLEKAHTELLTILDSMFKVEKLELARKAHLFELKQKGKSLDDFMSECRREANDCDWTNFDADKAAILTFVIGIDDVAIRKHLLLHSDGKSSTDLLSAAKIVLASTQEAAAFSKRREIANAVLSPKNARNRSPSRSRRELKCYSCNGNHYRNDCPHRNEKCSKCGKFGHIQAACGQIFHQRPRSKTPSHSRPQGRATTIQGTVKTARILDAGLIPSILIPFVIQGKKIQLEYDPGSPVTIIDAYSWKLMGKPHLVPSNFDLSSITGNSLDIMGQFTANAKFLNQEKVLQVLVHRSPTKVVGRDWIRSFGQPLISHATELLLPYNDSNGVYKVQTSLQRVLSRHVEIFEPGLGHCSRVKAKLHLKENARPIYRKAWNVPFALKEKVNAEYDRLEALGVIEKLEHSEWAAPVVTASKPNGKVRICADFSTGLNKQLELQQHPIPTITELFQKLNGGKKFTKIDLSDAYFQIELDEDSKRLVVINTHRGLYKYNRLPFGIASAPAIFQELMDQMLTGIPNAAAYLDDIIVTGKNDAEHLEALSKVLERIRDYGLKIGKDKCKFMQDSVEYLGFIVDANGIRTSPEKIRAIVDMPTPKNIHQIRSFCDMVNHYQRFVPNLSTLRKPLDYLTKKEVKFNWGREQANAFKKIKEVLQSPLLLTYYQPEVPLFMAADASKDGIGAVLFHRFPNGTEKAIAHVSKTLTKSEQNYAQIEKEAYAIVYGVKKFHQYLWANHFTLLTDHKPLVTIFGSQKGIPQTAASRLQRWALILMGYSFNIEYVNTKNFGQADGLSRLPLDSDQQFEETEAESEKFHIANIHSTQAELPVNAKQIARETTKDPILMQISKWIQGSWPEKVRGSDFQAYVCKKYSLSLVNGCILWQDRTVIPYMLRQKVLKQMHASHPGRDRMLQKARMYCYWPGMEKDFSDLVKKCEKCASAAKNPPNEFTQWNPSTRAWERVHSDFAGPFLGHMFLILVDSYSKWPEVVQMRTTTSKATISALKDIFAKQGLPEIIVTDNGPQFVSHEFKLFCAKLGIRHITTPTYSPQSNGQAERFVDTFKRSMKKLNDTSLIADRLCSFLLEYRTTPHPSTGKTPSEMLYNRQIRTLHELLKPEDLAKAISVDRDTRPAKKVQIQEPAYSLKKPKSNCWLVADDKVYVRPHPDADWEPGVIQKCLGHMAFEVKLEDGRVLKKHKNQMRIRYFDEPKSDADFDDVLTPIKPKQPRQILQRPMMATPAPTEIADLSDDDDIFVDAVEDIQEDEADQVIPLLRRSERLATKPRLNYQEINK</sequence>
<dbReference type="CDD" id="cd09274">
    <property type="entry name" value="RNase_HI_RT_Ty3"/>
    <property type="match status" value="1"/>
</dbReference>
<dbReference type="SUPFAM" id="SSF53098">
    <property type="entry name" value="Ribonuclease H-like"/>
    <property type="match status" value="1"/>
</dbReference>
<dbReference type="GO" id="GO:0016787">
    <property type="term" value="F:hydrolase activity"/>
    <property type="evidence" value="ECO:0007669"/>
    <property type="project" value="UniProtKB-KW"/>
</dbReference>
<dbReference type="InterPro" id="IPR043128">
    <property type="entry name" value="Rev_trsase/Diguanyl_cyclase"/>
</dbReference>
<protein>
    <recommendedName>
        <fullName evidence="1">RNA-directed DNA polymerase</fullName>
        <ecNumber evidence="1">2.7.7.49</ecNumber>
    </recommendedName>
</protein>
<reference evidence="13" key="1">
    <citation type="submission" date="2022-11" db="UniProtKB">
        <authorList>
            <consortium name="WormBaseParasite"/>
        </authorList>
    </citation>
    <scope>IDENTIFICATION</scope>
</reference>
<dbReference type="FunFam" id="3.30.70.270:FF:000020">
    <property type="entry name" value="Transposon Tf2-6 polyprotein-like Protein"/>
    <property type="match status" value="1"/>
</dbReference>
<dbReference type="Gene3D" id="3.30.420.10">
    <property type="entry name" value="Ribonuclease H-like superfamily/Ribonuclease H"/>
    <property type="match status" value="1"/>
</dbReference>
<dbReference type="InterPro" id="IPR041588">
    <property type="entry name" value="Integrase_H2C2"/>
</dbReference>
<evidence type="ECO:0000256" key="4">
    <source>
        <dbReference type="ARBA" id="ARBA00022722"/>
    </source>
</evidence>
<keyword evidence="6" id="KW-0378">Hydrolase</keyword>
<keyword evidence="3" id="KW-0548">Nucleotidyltransferase</keyword>
<name>A0A914CG66_9BILA</name>
<dbReference type="Pfam" id="PF17921">
    <property type="entry name" value="Integrase_H2C2"/>
    <property type="match status" value="1"/>
</dbReference>
<dbReference type="GO" id="GO:0003676">
    <property type="term" value="F:nucleic acid binding"/>
    <property type="evidence" value="ECO:0007669"/>
    <property type="project" value="InterPro"/>
</dbReference>
<feature type="domain" description="CCHC-type" evidence="9">
    <location>
        <begin position="219"/>
        <end position="233"/>
    </location>
</feature>
<dbReference type="InterPro" id="IPR001878">
    <property type="entry name" value="Znf_CCHC"/>
</dbReference>
<dbReference type="PANTHER" id="PTHR37984:SF5">
    <property type="entry name" value="PROTEIN NYNRIN-LIKE"/>
    <property type="match status" value="1"/>
</dbReference>
<dbReference type="Proteomes" id="UP000887540">
    <property type="component" value="Unplaced"/>
</dbReference>
<dbReference type="Pfam" id="PF17917">
    <property type="entry name" value="RT_RNaseH"/>
    <property type="match status" value="1"/>
</dbReference>
<dbReference type="FunFam" id="3.10.20.370:FF:000001">
    <property type="entry name" value="Retrovirus-related Pol polyprotein from transposon 17.6-like protein"/>
    <property type="match status" value="1"/>
</dbReference>
<dbReference type="PROSITE" id="PS50994">
    <property type="entry name" value="INTEGRASE"/>
    <property type="match status" value="1"/>
</dbReference>
<evidence type="ECO:0000256" key="7">
    <source>
        <dbReference type="ARBA" id="ARBA00022918"/>
    </source>
</evidence>
<keyword evidence="8" id="KW-0863">Zinc-finger</keyword>
<dbReference type="CDD" id="cd01647">
    <property type="entry name" value="RT_LTR"/>
    <property type="match status" value="1"/>
</dbReference>
<keyword evidence="8" id="KW-0862">Zinc</keyword>
<dbReference type="SUPFAM" id="SSF56672">
    <property type="entry name" value="DNA/RNA polymerases"/>
    <property type="match status" value="1"/>
</dbReference>
<dbReference type="InterPro" id="IPR001584">
    <property type="entry name" value="Integrase_cat-core"/>
</dbReference>
<evidence type="ECO:0000313" key="13">
    <source>
        <dbReference type="WBParaSite" id="ACRNAN_scaffold1037.g28329.t1"/>
    </source>
</evidence>